<dbReference type="Pfam" id="PF10026">
    <property type="entry name" value="DUF2268"/>
    <property type="match status" value="1"/>
</dbReference>
<dbReference type="InterPro" id="IPR018728">
    <property type="entry name" value="DUF2268"/>
</dbReference>
<name>A0A9D2QAR3_9CORY</name>
<protein>
    <recommendedName>
        <fullName evidence="1">DUF2268 domain-containing protein</fullName>
    </recommendedName>
</protein>
<sequence>MTTNNNENKNTTITVLDTTQAFRELLTAPVADRPDLVRRMWEPMAGMFRFFPGGAQAVDIAEMDRHSVSFDWSGDTTASYVDRIDHAIDLMADVFAAELYGEVGYTHFIDPVALEDGDASARLFGVDPVGVPTGAGYAVGARIVRNYLAATGTTAAQNVRTPADRIIAVAMRDDGGR</sequence>
<evidence type="ECO:0000313" key="3">
    <source>
        <dbReference type="Proteomes" id="UP000823858"/>
    </source>
</evidence>
<evidence type="ECO:0000259" key="1">
    <source>
        <dbReference type="Pfam" id="PF10026"/>
    </source>
</evidence>
<proteinExistence type="predicted"/>
<feature type="domain" description="DUF2268" evidence="1">
    <location>
        <begin position="117"/>
        <end position="167"/>
    </location>
</feature>
<gene>
    <name evidence="2" type="ORF">H9751_00670</name>
</gene>
<organism evidence="2 3">
    <name type="scientific">Candidatus Corynebacterium faecigallinarum</name>
    <dbReference type="NCBI Taxonomy" id="2838528"/>
    <lineage>
        <taxon>Bacteria</taxon>
        <taxon>Bacillati</taxon>
        <taxon>Actinomycetota</taxon>
        <taxon>Actinomycetes</taxon>
        <taxon>Mycobacteriales</taxon>
        <taxon>Corynebacteriaceae</taxon>
        <taxon>Corynebacterium</taxon>
    </lineage>
</organism>
<comment type="caution">
    <text evidence="2">The sequence shown here is derived from an EMBL/GenBank/DDBJ whole genome shotgun (WGS) entry which is preliminary data.</text>
</comment>
<accession>A0A9D2QAR3</accession>
<reference evidence="2" key="1">
    <citation type="journal article" date="2021" name="PeerJ">
        <title>Extensive microbial diversity within the chicken gut microbiome revealed by metagenomics and culture.</title>
        <authorList>
            <person name="Gilroy R."/>
            <person name="Ravi A."/>
            <person name="Getino M."/>
            <person name="Pursley I."/>
            <person name="Horton D.L."/>
            <person name="Alikhan N.F."/>
            <person name="Baker D."/>
            <person name="Gharbi K."/>
            <person name="Hall N."/>
            <person name="Watson M."/>
            <person name="Adriaenssens E.M."/>
            <person name="Foster-Nyarko E."/>
            <person name="Jarju S."/>
            <person name="Secka A."/>
            <person name="Antonio M."/>
            <person name="Oren A."/>
            <person name="Chaudhuri R.R."/>
            <person name="La Ragione R."/>
            <person name="Hildebrand F."/>
            <person name="Pallen M.J."/>
        </authorList>
    </citation>
    <scope>NUCLEOTIDE SEQUENCE</scope>
    <source>
        <strain evidence="2">ChiHjej13B12-4958</strain>
    </source>
</reference>
<dbReference type="EMBL" id="DWVP01000001">
    <property type="protein sequence ID" value="HJC84069.1"/>
    <property type="molecule type" value="Genomic_DNA"/>
</dbReference>
<evidence type="ECO:0000313" key="2">
    <source>
        <dbReference type="EMBL" id="HJC84069.1"/>
    </source>
</evidence>
<dbReference type="Proteomes" id="UP000823858">
    <property type="component" value="Unassembled WGS sequence"/>
</dbReference>
<reference evidence="2" key="2">
    <citation type="submission" date="2021-04" db="EMBL/GenBank/DDBJ databases">
        <authorList>
            <person name="Gilroy R."/>
        </authorList>
    </citation>
    <scope>NUCLEOTIDE SEQUENCE</scope>
    <source>
        <strain evidence="2">ChiHjej13B12-4958</strain>
    </source>
</reference>
<dbReference type="AlphaFoldDB" id="A0A9D2QAR3"/>